<evidence type="ECO:0000259" key="1">
    <source>
        <dbReference type="Pfam" id="PF16363"/>
    </source>
</evidence>
<name>Q7V0Q3_PROMP</name>
<gene>
    <name evidence="2" type="primary">rfbG</name>
    <name evidence="2" type="ordered locus">PMM1203</name>
</gene>
<dbReference type="OrthoDB" id="9771073at2"/>
<dbReference type="PANTHER" id="PTHR43000">
    <property type="entry name" value="DTDP-D-GLUCOSE 4,6-DEHYDRATASE-RELATED"/>
    <property type="match status" value="1"/>
</dbReference>
<dbReference type="GO" id="GO:0047733">
    <property type="term" value="F:CDP-glucose 4,6-dehydratase activity"/>
    <property type="evidence" value="ECO:0007669"/>
    <property type="project" value="UniProtKB-EC"/>
</dbReference>
<dbReference type="EC" id="4.2.1.45" evidence="2"/>
<dbReference type="KEGG" id="pmm:PMM1203"/>
<dbReference type="InterPro" id="IPR013445">
    <property type="entry name" value="CDP_4_6_deHydtase"/>
</dbReference>
<dbReference type="AlphaFoldDB" id="Q7V0Q3"/>
<dbReference type="Gene3D" id="3.40.50.720">
    <property type="entry name" value="NAD(P)-binding Rossmann-like Domain"/>
    <property type="match status" value="1"/>
</dbReference>
<dbReference type="SUPFAM" id="SSF51735">
    <property type="entry name" value="NAD(P)-binding Rossmann-fold domains"/>
    <property type="match status" value="1"/>
</dbReference>
<dbReference type="STRING" id="59919.PMM1203"/>
<dbReference type="InterPro" id="IPR036291">
    <property type="entry name" value="NAD(P)-bd_dom_sf"/>
</dbReference>
<organism evidence="2 3">
    <name type="scientific">Prochlorococcus marinus subsp. pastoris (strain CCMP1986 / NIES-2087 / MED4)</name>
    <dbReference type="NCBI Taxonomy" id="59919"/>
    <lineage>
        <taxon>Bacteria</taxon>
        <taxon>Bacillati</taxon>
        <taxon>Cyanobacteriota</taxon>
        <taxon>Cyanophyceae</taxon>
        <taxon>Synechococcales</taxon>
        <taxon>Prochlorococcaceae</taxon>
        <taxon>Prochlorococcus</taxon>
    </lineage>
</organism>
<dbReference type="EMBL" id="BX548174">
    <property type="protein sequence ID" value="CAE19662.1"/>
    <property type="molecule type" value="Genomic_DNA"/>
</dbReference>
<sequence length="360" mass="41707">MNLRNPKIPFWNKKKVIITGHTGFKGSWLSYWLLQMGANIYGISLEPITSPNLFEELKLQQKINHHVTDITNQSLLEKLISDIQPDIIFHMAAQPLVIESYLEPLKTWETNVMGTFNLLNSLKFIKNKCVCICITTDKVYRNNDRENYFKETDPLGGHDPYSSSKAAAEIAIESFRSSFCGNSNFQKNNLLIASVRSGNVIGGGDWSDNRIIPDLIRSIISEKIITIRNPDSVRPWQHVLDPLSGYLKLAEKLFENNINLASSFNFGPNLDSNKKVLDLVHKAEEFWPVSWKIIESKQDFHEARFLGLNTDKAKDLINWEPRWDFDESVKRTFLWYKNYYLFSSETEKYCKEDLEHFLKS</sequence>
<dbReference type="InterPro" id="IPR016040">
    <property type="entry name" value="NAD(P)-bd_dom"/>
</dbReference>
<evidence type="ECO:0000313" key="2">
    <source>
        <dbReference type="EMBL" id="CAE19662.1"/>
    </source>
</evidence>
<dbReference type="NCBIfam" id="TIGR02622">
    <property type="entry name" value="CDP_4_6_dhtase"/>
    <property type="match status" value="1"/>
</dbReference>
<keyword evidence="2" id="KW-0456">Lyase</keyword>
<accession>Q7V0Q3</accession>
<feature type="domain" description="NAD(P)-binding" evidence="1">
    <location>
        <begin position="17"/>
        <end position="332"/>
    </location>
</feature>
<dbReference type="Gene3D" id="3.90.25.10">
    <property type="entry name" value="UDP-galactose 4-epimerase, domain 1"/>
    <property type="match status" value="1"/>
</dbReference>
<reference evidence="2 3" key="1">
    <citation type="journal article" date="2003" name="Nature">
        <title>Genome divergence in two Prochlorococcus ecotypes reflects oceanic niche differentiation.</title>
        <authorList>
            <person name="Rocap G."/>
            <person name="Larimer F.W."/>
            <person name="Lamerdin J.E."/>
            <person name="Malfatti S."/>
            <person name="Chain P."/>
            <person name="Ahlgren N.A."/>
            <person name="Arellano A."/>
            <person name="Coleman M."/>
            <person name="Hauser L."/>
            <person name="Hess W.R."/>
            <person name="Johnson Z.I."/>
            <person name="Land M.L."/>
            <person name="Lindell D."/>
            <person name="Post A.F."/>
            <person name="Regala W."/>
            <person name="Shah M."/>
            <person name="Shaw S.L."/>
            <person name="Steglich C."/>
            <person name="Sullivan M.B."/>
            <person name="Ting C.S."/>
            <person name="Tolonen A."/>
            <person name="Webb E.A."/>
            <person name="Zinser E.R."/>
            <person name="Chisholm S.W."/>
        </authorList>
    </citation>
    <scope>NUCLEOTIDE SEQUENCE [LARGE SCALE GENOMIC DNA]</scope>
    <source>
        <strain evidence="3">CCMP1986 / NIES-2087 / MED4</strain>
    </source>
</reference>
<dbReference type="Pfam" id="PF16363">
    <property type="entry name" value="GDP_Man_Dehyd"/>
    <property type="match status" value="1"/>
</dbReference>
<protein>
    <submittedName>
        <fullName evidence="2">CDP-glucose 4,6-dehydratase</fullName>
        <ecNumber evidence="2">4.2.1.45</ecNumber>
    </submittedName>
</protein>
<dbReference type="eggNOG" id="COG0451">
    <property type="taxonomic scope" value="Bacteria"/>
</dbReference>
<evidence type="ECO:0000313" key="3">
    <source>
        <dbReference type="Proteomes" id="UP000001026"/>
    </source>
</evidence>
<dbReference type="RefSeq" id="WP_011132837.1">
    <property type="nucleotide sequence ID" value="NC_005072.1"/>
</dbReference>
<proteinExistence type="predicted"/>
<dbReference type="Proteomes" id="UP000001026">
    <property type="component" value="Chromosome"/>
</dbReference>
<dbReference type="HOGENOM" id="CLU_007383_1_7_3"/>